<name>I4W3G6_9GAMM</name>
<comment type="caution">
    <text evidence="1">The sequence shown here is derived from an EMBL/GenBank/DDBJ whole genome shotgun (WGS) entry which is preliminary data.</text>
</comment>
<dbReference type="EMBL" id="AJXT01000009">
    <property type="protein sequence ID" value="EIL94007.1"/>
    <property type="molecule type" value="Genomic_DNA"/>
</dbReference>
<gene>
    <name evidence="1" type="ORF">UU7_06158</name>
</gene>
<dbReference type="Proteomes" id="UP000003226">
    <property type="component" value="Unassembled WGS sequence"/>
</dbReference>
<protein>
    <submittedName>
        <fullName evidence="1">Uncharacterized protein</fullName>
    </submittedName>
</protein>
<dbReference type="RefSeq" id="WP_007806414.1">
    <property type="nucleotide sequence ID" value="NZ_AJXT01000009.1"/>
</dbReference>
<evidence type="ECO:0000313" key="2">
    <source>
        <dbReference type="Proteomes" id="UP000003226"/>
    </source>
</evidence>
<dbReference type="eggNOG" id="ENOG50308Z0">
    <property type="taxonomic scope" value="Bacteria"/>
</dbReference>
<organism evidence="1 2">
    <name type="scientific">Rhodanobacter spathiphylli B39</name>
    <dbReference type="NCBI Taxonomy" id="1163407"/>
    <lineage>
        <taxon>Bacteria</taxon>
        <taxon>Pseudomonadati</taxon>
        <taxon>Pseudomonadota</taxon>
        <taxon>Gammaproteobacteria</taxon>
        <taxon>Lysobacterales</taxon>
        <taxon>Rhodanobacteraceae</taxon>
        <taxon>Rhodanobacter</taxon>
    </lineage>
</organism>
<sequence>MSMLKLGAAVLVGLLAPGWVTPLAAQLAPRLTGTAILEELGAAQHELSARAAGMPGSSLGSTSERLAAMSEALRKSLGKETDKPIDIIDAKPKSNAYRAHAASQRVQAFLAASKGCLDVDANAMADALTTTVAQLAEASEGAKLPPVVDAVETADHRPLFVLRNTPGKTSFALVGANLFDAQCEDPTVTATDAQGKPQAVQPKVTGVSPARIELELPAGAKLDPGSYVLHVASRRKAFLLGCGAQPDAVAVVQVATPAKLSISYVLTTTCRAGNGSEKVGSPIAGTMPDFSGGTTVSRQVDIGTCTDPLSYTISAGVTFADGRTTTVGPISQIASAGITAGLPAGLTLSWDPSVRQLFVRSGANSCKGVY</sequence>
<dbReference type="AlphaFoldDB" id="I4W3G6"/>
<accession>I4W3G6</accession>
<dbReference type="OrthoDB" id="5938855at2"/>
<keyword evidence="2" id="KW-1185">Reference proteome</keyword>
<reference evidence="1 2" key="1">
    <citation type="journal article" date="2012" name="J. Bacteriol.">
        <title>Genome sequences for six rhodanobacter strains, isolated from soils and the terrestrial subsurface, with variable denitrification capabilities.</title>
        <authorList>
            <person name="Kostka J.E."/>
            <person name="Green S.J."/>
            <person name="Rishishwar L."/>
            <person name="Prakash O."/>
            <person name="Katz L.S."/>
            <person name="Marino-Ramirez L."/>
            <person name="Jordan I.K."/>
            <person name="Munk C."/>
            <person name="Ivanova N."/>
            <person name="Mikhailova N."/>
            <person name="Watson D.B."/>
            <person name="Brown S.D."/>
            <person name="Palumbo A.V."/>
            <person name="Brooks S.C."/>
        </authorList>
    </citation>
    <scope>NUCLEOTIDE SEQUENCE [LARGE SCALE GENOMIC DNA]</scope>
    <source>
        <strain evidence="1 2">B39</strain>
    </source>
</reference>
<proteinExistence type="predicted"/>
<dbReference type="PATRIC" id="fig|1163407.3.peg.1236"/>
<evidence type="ECO:0000313" key="1">
    <source>
        <dbReference type="EMBL" id="EIL94007.1"/>
    </source>
</evidence>